<dbReference type="Pfam" id="PF00535">
    <property type="entry name" value="Glycos_transf_2"/>
    <property type="match status" value="1"/>
</dbReference>
<organism evidence="2 3">
    <name type="scientific">Prevotella denticola</name>
    <dbReference type="NCBI Taxonomy" id="28129"/>
    <lineage>
        <taxon>Bacteria</taxon>
        <taxon>Pseudomonadati</taxon>
        <taxon>Bacteroidota</taxon>
        <taxon>Bacteroidia</taxon>
        <taxon>Bacteroidales</taxon>
        <taxon>Prevotellaceae</taxon>
        <taxon>Prevotella</taxon>
    </lineage>
</organism>
<keyword evidence="2" id="KW-0808">Transferase</keyword>
<dbReference type="InterPro" id="IPR029044">
    <property type="entry name" value="Nucleotide-diphossugar_trans"/>
</dbReference>
<dbReference type="Proteomes" id="UP000255469">
    <property type="component" value="Unassembled WGS sequence"/>
</dbReference>
<reference evidence="2 3" key="1">
    <citation type="submission" date="2018-06" db="EMBL/GenBank/DDBJ databases">
        <authorList>
            <consortium name="Pathogen Informatics"/>
            <person name="Doyle S."/>
        </authorList>
    </citation>
    <scope>NUCLEOTIDE SEQUENCE [LARGE SCALE GENOMIC DNA]</scope>
    <source>
        <strain evidence="2 3">NCTC13067</strain>
    </source>
</reference>
<evidence type="ECO:0000313" key="2">
    <source>
        <dbReference type="EMBL" id="SUB87057.1"/>
    </source>
</evidence>
<dbReference type="InterPro" id="IPR001173">
    <property type="entry name" value="Glyco_trans_2-like"/>
</dbReference>
<dbReference type="RefSeq" id="WP_004352194.1">
    <property type="nucleotide sequence ID" value="NZ_CAUVPN010000011.1"/>
</dbReference>
<sequence>MIDVSIIIVNYNTKNITASCIDSIYKQTKGLDFEIILVDNASTDGSKEFFEKDSRIKYIYSEKNGGFGYGNNLGMKVANGDFFFLLNSDTLLLNNAVGEFFKYAKSHNPKTIYGCYLQGDDGSYRDSFFYFPAFTIKDFIKRIVKPHNYQPDYTNREVECICGADMFIPRQAIDEAGMFDENIFLYGEEGELQYRMMKKGYRRMLINSPQIVHLEGESSGNTARYKYGMKSHLYILKKYMNPITYLCAWLYYKIRI</sequence>
<keyword evidence="2" id="KW-0328">Glycosyltransferase</keyword>
<name>A0A379E2T3_9BACT</name>
<dbReference type="AlphaFoldDB" id="A0A379E2T3"/>
<protein>
    <submittedName>
        <fullName evidence="2">dTDP-Rha:alpha-D-GlcNAc-pyrophosphate polyprenol, alpha-3-L-rhamnosyltransferase</fullName>
        <ecNumber evidence="2">2.4.-.-</ecNumber>
    </submittedName>
</protein>
<dbReference type="GO" id="GO:0016757">
    <property type="term" value="F:glycosyltransferase activity"/>
    <property type="evidence" value="ECO:0007669"/>
    <property type="project" value="UniProtKB-KW"/>
</dbReference>
<dbReference type="PANTHER" id="PTHR43179:SF7">
    <property type="entry name" value="RHAMNOSYLTRANSFERASE WBBL"/>
    <property type="match status" value="1"/>
</dbReference>
<dbReference type="Gene3D" id="3.90.550.10">
    <property type="entry name" value="Spore Coat Polysaccharide Biosynthesis Protein SpsA, Chain A"/>
    <property type="match status" value="1"/>
</dbReference>
<dbReference type="EC" id="2.4.-.-" evidence="2"/>
<dbReference type="CDD" id="cd04186">
    <property type="entry name" value="GT_2_like_c"/>
    <property type="match status" value="1"/>
</dbReference>
<dbReference type="EMBL" id="UGTM01000001">
    <property type="protein sequence ID" value="SUB87057.1"/>
    <property type="molecule type" value="Genomic_DNA"/>
</dbReference>
<evidence type="ECO:0000259" key="1">
    <source>
        <dbReference type="Pfam" id="PF00535"/>
    </source>
</evidence>
<feature type="domain" description="Glycosyltransferase 2-like" evidence="1">
    <location>
        <begin position="5"/>
        <end position="153"/>
    </location>
</feature>
<accession>A0A379E2T3</accession>
<evidence type="ECO:0000313" key="3">
    <source>
        <dbReference type="Proteomes" id="UP000255469"/>
    </source>
</evidence>
<dbReference type="PANTHER" id="PTHR43179">
    <property type="entry name" value="RHAMNOSYLTRANSFERASE WBBL"/>
    <property type="match status" value="1"/>
</dbReference>
<dbReference type="SUPFAM" id="SSF53448">
    <property type="entry name" value="Nucleotide-diphospho-sugar transferases"/>
    <property type="match status" value="1"/>
</dbReference>
<dbReference type="OMA" id="YGEDVEW"/>
<proteinExistence type="predicted"/>
<gene>
    <name evidence="2" type="primary">wbbL_1</name>
    <name evidence="2" type="ORF">NCTC13067_00719</name>
</gene>